<gene>
    <name evidence="2" type="ORF">BXY39_1046</name>
</gene>
<comment type="caution">
    <text evidence="2">The sequence shown here is derived from an EMBL/GenBank/DDBJ whole genome shotgun (WGS) entry which is preliminary data.</text>
</comment>
<proteinExistence type="predicted"/>
<keyword evidence="3" id="KW-1185">Reference proteome</keyword>
<reference evidence="2 3" key="1">
    <citation type="submission" date="2018-10" db="EMBL/GenBank/DDBJ databases">
        <title>Genomic Encyclopedia of Archaeal and Bacterial Type Strains, Phase II (KMG-II): from individual species to whole genera.</title>
        <authorList>
            <person name="Goeker M."/>
        </authorList>
    </citation>
    <scope>NUCLEOTIDE SEQUENCE [LARGE SCALE GENOMIC DNA]</scope>
    <source>
        <strain evidence="2 3">DSM 25217</strain>
    </source>
</reference>
<accession>A0A3M0CX70</accession>
<feature type="transmembrane region" description="Helical" evidence="1">
    <location>
        <begin position="130"/>
        <end position="151"/>
    </location>
</feature>
<evidence type="ECO:0000256" key="1">
    <source>
        <dbReference type="SAM" id="Phobius"/>
    </source>
</evidence>
<dbReference type="RefSeq" id="WP_121937783.1">
    <property type="nucleotide sequence ID" value="NZ_REFR01000010.1"/>
</dbReference>
<feature type="transmembrane region" description="Helical" evidence="1">
    <location>
        <begin position="12"/>
        <end position="29"/>
    </location>
</feature>
<dbReference type="OrthoDB" id="7631868at2"/>
<keyword evidence="1" id="KW-0812">Transmembrane</keyword>
<keyword evidence="1" id="KW-1133">Transmembrane helix</keyword>
<feature type="transmembrane region" description="Helical" evidence="1">
    <location>
        <begin position="41"/>
        <end position="58"/>
    </location>
</feature>
<feature type="transmembrane region" description="Helical" evidence="1">
    <location>
        <begin position="163"/>
        <end position="181"/>
    </location>
</feature>
<feature type="transmembrane region" description="Helical" evidence="1">
    <location>
        <begin position="64"/>
        <end position="85"/>
    </location>
</feature>
<evidence type="ECO:0000313" key="2">
    <source>
        <dbReference type="EMBL" id="RMB08413.1"/>
    </source>
</evidence>
<feature type="transmembrane region" description="Helical" evidence="1">
    <location>
        <begin position="97"/>
        <end position="118"/>
    </location>
</feature>
<feature type="transmembrane region" description="Helical" evidence="1">
    <location>
        <begin position="193"/>
        <end position="212"/>
    </location>
</feature>
<dbReference type="Proteomes" id="UP000271227">
    <property type="component" value="Unassembled WGS sequence"/>
</dbReference>
<dbReference type="EMBL" id="REFR01000010">
    <property type="protein sequence ID" value="RMB08413.1"/>
    <property type="molecule type" value="Genomic_DNA"/>
</dbReference>
<dbReference type="AlphaFoldDB" id="A0A3M0CX70"/>
<protein>
    <submittedName>
        <fullName evidence="2">Uncharacterized protein</fullName>
    </submittedName>
</protein>
<name>A0A3M0CX70_9PROT</name>
<organism evidence="2 3">
    <name type="scientific">Eilatimonas milleporae</name>
    <dbReference type="NCBI Taxonomy" id="911205"/>
    <lineage>
        <taxon>Bacteria</taxon>
        <taxon>Pseudomonadati</taxon>
        <taxon>Pseudomonadota</taxon>
        <taxon>Alphaproteobacteria</taxon>
        <taxon>Kordiimonadales</taxon>
        <taxon>Kordiimonadaceae</taxon>
        <taxon>Eilatimonas</taxon>
    </lineage>
</organism>
<keyword evidence="1" id="KW-0472">Membrane</keyword>
<dbReference type="InParanoid" id="A0A3M0CX70"/>
<evidence type="ECO:0000313" key="3">
    <source>
        <dbReference type="Proteomes" id="UP000271227"/>
    </source>
</evidence>
<sequence>MGEPASLGDAHFWIGCLAVVSGYTAFAAAKGRRAHRIAGKVFVIGMLLLTASGLWLSIARGVLFTVFLSAIAFHAVATGWAAACLGRRLGGVLTRTAPVLSGGIALGAVYGGMLAAAAPTGMLNGLPPGAFYLVAGVGGVVCVLDVLFAFANRPSQQRRITRHLWRMGFSFFLATGIFFFGNNHVLPAALRTPPLLSVPVLAVVLWTLVYAVRTRFASPPHECFAQMSVSPK</sequence>